<organism evidence="1 2">
    <name type="scientific">Enhydrobacter aerosaccus</name>
    <dbReference type="NCBI Taxonomy" id="225324"/>
    <lineage>
        <taxon>Bacteria</taxon>
        <taxon>Pseudomonadati</taxon>
        <taxon>Pseudomonadota</taxon>
        <taxon>Alphaproteobacteria</taxon>
        <taxon>Hyphomicrobiales</taxon>
        <taxon>Enhydrobacter</taxon>
    </lineage>
</organism>
<dbReference type="RefSeq" id="WP_085937181.1">
    <property type="nucleotide sequence ID" value="NZ_FUWJ01000011.1"/>
</dbReference>
<proteinExistence type="predicted"/>
<gene>
    <name evidence="1" type="ORF">SAMN02745126_05452</name>
</gene>
<evidence type="ECO:0000313" key="1">
    <source>
        <dbReference type="EMBL" id="SKA34007.1"/>
    </source>
</evidence>
<dbReference type="AlphaFoldDB" id="A0A1T4T0R6"/>
<dbReference type="OrthoDB" id="7376286at2"/>
<reference evidence="2" key="1">
    <citation type="submission" date="2017-02" db="EMBL/GenBank/DDBJ databases">
        <authorList>
            <person name="Varghese N."/>
            <person name="Submissions S."/>
        </authorList>
    </citation>
    <scope>NUCLEOTIDE SEQUENCE [LARGE SCALE GENOMIC DNA]</scope>
    <source>
        <strain evidence="2">ATCC 27094</strain>
    </source>
</reference>
<dbReference type="STRING" id="225324.SAMN02745126_05452"/>
<sequence>MRTILGWSVKLSIAGLLYVALSSGSVHLPETVLGYRVPDSARQWVDRNAQIADFGRQTQASFKGLADAIK</sequence>
<accession>A0A1T4T0R6</accession>
<dbReference type="EMBL" id="FUWJ01000011">
    <property type="protein sequence ID" value="SKA34007.1"/>
    <property type="molecule type" value="Genomic_DNA"/>
</dbReference>
<evidence type="ECO:0000313" key="2">
    <source>
        <dbReference type="Proteomes" id="UP000190092"/>
    </source>
</evidence>
<protein>
    <submittedName>
        <fullName evidence="1">Uncharacterized protein</fullName>
    </submittedName>
</protein>
<name>A0A1T4T0R6_9HYPH</name>
<dbReference type="Proteomes" id="UP000190092">
    <property type="component" value="Unassembled WGS sequence"/>
</dbReference>
<keyword evidence="2" id="KW-1185">Reference proteome</keyword>